<dbReference type="AlphaFoldDB" id="A0A0H3DKT8"/>
<dbReference type="KEGG" id="mpj:MPNE_0642"/>
<evidence type="ECO:0000313" key="2">
    <source>
        <dbReference type="EMBL" id="ADK87014.1"/>
    </source>
</evidence>
<dbReference type="eggNOG" id="COG2251">
    <property type="taxonomic scope" value="Bacteria"/>
</dbReference>
<evidence type="ECO:0000259" key="1">
    <source>
        <dbReference type="Pfam" id="PF11074"/>
    </source>
</evidence>
<proteinExistence type="predicted"/>
<name>A0A0H3DKT8_MYCPB</name>
<protein>
    <recommendedName>
        <fullName evidence="1">DUF2779 domain-containing protein</fullName>
    </recommendedName>
</protein>
<dbReference type="NCBIfam" id="NF045869">
    <property type="entry name" value="UU173_fam"/>
    <property type="match status" value="1"/>
</dbReference>
<sequence>MLTKAFFLKNFDRSKELIPLSYADVFGAASQLLKKHHKQVDTEIDVQEDLIEDPVFEIDILELLNEAPELLFDSKNPRVKEAQIIIEKAKKDIASYFHLDNILDTDNLGLKATVTEKIQFTEKQIEAAVQNKKAAIIFKPVFTVNQCLIQPDAVVVHANGLCEFVVIKATTNTKRKFILEIIYDFLLFEKLGKYKLVNYYFCIVNYELKNKHNVSFFLNTEIKTAKNSSTSKTKEEQVLYGHLPFNDPKKIAYIHSKKSGGVNGFLLVKLVDNIIRSGVTNLEQIISFVFRELNAPSIRSLKQIISEVAKVQLDFWNIIDDVKQHQELQDNQITFNYSDAFNSFWNNYLLRNLIKLVFAYKYSEIFRLSGKLAKWDEVVEAYKENKSVKIDGFLYELNQRKMKKTKNPATSQFNKIHFFLRAWNDKKGIAVGNKFKSVWQKLKEKKVYFDFETISSAVRVIDKSLPFTQIVTQCSLIVDDNTESDKSKLVCQNLIFDPLTIGIEDFKTVVDVLYQKQCDQYSFVVYNKSFEKNRLLEMVTFINEAPYQQRVQAIIENLFDLADIFGLENDCLAFKQLDGFSSIKKVLPMIDQRFLDASRTVSYQSLKVQKGDVAQELTLARFLNCLDEQQWAQTALELKQYCENDVRAMIAIELFIKDLITNQL</sequence>
<dbReference type="InterPro" id="IPR021301">
    <property type="entry name" value="DUF2779"/>
</dbReference>
<accession>A0A0H3DKT8</accession>
<reference evidence="2 3" key="1">
    <citation type="journal article" date="2010" name="Appl. Environ. Microbiol.">
        <title>Targeted chromosomal knockouts in Mycoplasma pneumoniae.</title>
        <authorList>
            <person name="Krishnakumar R."/>
            <person name="Assad-Garcia N."/>
            <person name="Benders G.A."/>
            <person name="Phan Q."/>
            <person name="Montague M.G."/>
            <person name="Glass J.I."/>
        </authorList>
    </citation>
    <scope>NUCLEOTIDE SEQUENCE [LARGE SCALE GENOMIC DNA]</scope>
    <source>
        <strain evidence="3">ATCC 15531 / DSM 22911 / NBRC 14401 / NCTC 10119 / FH</strain>
    </source>
</reference>
<feature type="domain" description="DUF2779" evidence="1">
    <location>
        <begin position="447"/>
        <end position="582"/>
    </location>
</feature>
<organism evidence="2 3">
    <name type="scientific">Mycoplasmoides pneumoniae (strain ATCC 15531 / DSM 23978 / CIP 103766 / NBRC 14401 / NCTC 10119 / FH)</name>
    <name type="common">Mycoplasma pneumoniae</name>
    <dbReference type="NCBI Taxonomy" id="722438"/>
    <lineage>
        <taxon>Bacteria</taxon>
        <taxon>Bacillati</taxon>
        <taxon>Mycoplasmatota</taxon>
        <taxon>Mycoplasmoidales</taxon>
        <taxon>Mycoplasmoidaceae</taxon>
        <taxon>Mycoplasmoides</taxon>
    </lineage>
</organism>
<gene>
    <name evidence="2" type="ordered locus">MPNE_0642</name>
</gene>
<dbReference type="RefSeq" id="WP_014575022.1">
    <property type="nucleotide sequence ID" value="NZ_CP010546.1"/>
</dbReference>
<dbReference type="HOGENOM" id="CLU_402679_0_0_14"/>
<dbReference type="PATRIC" id="fig|722438.3.peg.618"/>
<dbReference type="Proteomes" id="UP000007756">
    <property type="component" value="Chromosome"/>
</dbReference>
<dbReference type="PaxDb" id="722438-MPNE_0642"/>
<dbReference type="STRING" id="722438.F539_03085"/>
<dbReference type="EMBL" id="CP002077">
    <property type="protein sequence ID" value="ADK87014.1"/>
    <property type="molecule type" value="Genomic_DNA"/>
</dbReference>
<dbReference type="Pfam" id="PF11074">
    <property type="entry name" value="DUF2779"/>
    <property type="match status" value="1"/>
</dbReference>
<evidence type="ECO:0000313" key="3">
    <source>
        <dbReference type="Proteomes" id="UP000007756"/>
    </source>
</evidence>
<dbReference type="GeneID" id="66608774"/>